<evidence type="ECO:0000313" key="1">
    <source>
        <dbReference type="EMBL" id="KXB33414.1"/>
    </source>
</evidence>
<dbReference type="EMBL" id="LSCR01000038">
    <property type="protein sequence ID" value="KXB33414.1"/>
    <property type="molecule type" value="Genomic_DNA"/>
</dbReference>
<dbReference type="PATRIC" id="fig|1393034.3.peg.1156"/>
<organism evidence="1 2">
    <name type="scientific">Atopobium deltae</name>
    <dbReference type="NCBI Taxonomy" id="1393034"/>
    <lineage>
        <taxon>Bacteria</taxon>
        <taxon>Bacillati</taxon>
        <taxon>Actinomycetota</taxon>
        <taxon>Coriobacteriia</taxon>
        <taxon>Coriobacteriales</taxon>
        <taxon>Atopobiaceae</taxon>
        <taxon>Atopobium</taxon>
    </lineage>
</organism>
<protein>
    <submittedName>
        <fullName evidence="1">Uncharacterized protein</fullName>
    </submittedName>
</protein>
<dbReference type="Proteomes" id="UP000070675">
    <property type="component" value="Unassembled WGS sequence"/>
</dbReference>
<keyword evidence="2" id="KW-1185">Reference proteome</keyword>
<dbReference type="AlphaFoldDB" id="A0A133XR50"/>
<name>A0A133XR50_9ACTN</name>
<accession>A0A133XR50</accession>
<reference evidence="2" key="1">
    <citation type="submission" date="2016-01" db="EMBL/GenBank/DDBJ databases">
        <authorList>
            <person name="Mitreva M."/>
            <person name="Pepin K.H."/>
            <person name="Mihindukulasuriya K.A."/>
            <person name="Fulton R."/>
            <person name="Fronick C."/>
            <person name="O'Laughlin M."/>
            <person name="Miner T."/>
            <person name="Herter B."/>
            <person name="Rosa B.A."/>
            <person name="Cordes M."/>
            <person name="Tomlinson C."/>
            <person name="Wollam A."/>
            <person name="Palsikar V.B."/>
            <person name="Mardis E.R."/>
            <person name="Wilson R.K."/>
        </authorList>
    </citation>
    <scope>NUCLEOTIDE SEQUENCE [LARGE SCALE GENOMIC DNA]</scope>
    <source>
        <strain evidence="2">DNF00019</strain>
    </source>
</reference>
<gene>
    <name evidence="1" type="ORF">HMPREF3192_01187</name>
</gene>
<sequence length="55" mass="6313">MLTYSAGGFKSLAERFTNINLFAKYMMSIEYQPVQLFVCTPKCTAIDKIKIEFLP</sequence>
<proteinExistence type="predicted"/>
<evidence type="ECO:0000313" key="2">
    <source>
        <dbReference type="Proteomes" id="UP000070675"/>
    </source>
</evidence>
<comment type="caution">
    <text evidence="1">The sequence shown here is derived from an EMBL/GenBank/DDBJ whole genome shotgun (WGS) entry which is preliminary data.</text>
</comment>